<evidence type="ECO:0000256" key="8">
    <source>
        <dbReference type="ARBA" id="ARBA00023136"/>
    </source>
</evidence>
<dbReference type="InterPro" id="IPR035906">
    <property type="entry name" value="MetI-like_sf"/>
</dbReference>
<feature type="transmembrane region" description="Helical" evidence="9">
    <location>
        <begin position="20"/>
        <end position="44"/>
    </location>
</feature>
<evidence type="ECO:0000256" key="5">
    <source>
        <dbReference type="ARBA" id="ARBA00022692"/>
    </source>
</evidence>
<dbReference type="Pfam" id="PF00528">
    <property type="entry name" value="BPD_transp_1"/>
    <property type="match status" value="1"/>
</dbReference>
<dbReference type="Gene3D" id="1.10.3720.10">
    <property type="entry name" value="MetI-like"/>
    <property type="match status" value="1"/>
</dbReference>
<evidence type="ECO:0000256" key="7">
    <source>
        <dbReference type="ARBA" id="ARBA00022989"/>
    </source>
</evidence>
<feature type="transmembrane region" description="Helical" evidence="9">
    <location>
        <begin position="92"/>
        <end position="113"/>
    </location>
</feature>
<reference evidence="11 12" key="1">
    <citation type="submission" date="2011-06" db="EMBL/GenBank/DDBJ databases">
        <authorList>
            <person name="Muzny D."/>
            <person name="Qin X."/>
            <person name="Deng J."/>
            <person name="Jiang H."/>
            <person name="Liu Y."/>
            <person name="Qu J."/>
            <person name="Song X.-Z."/>
            <person name="Zhang L."/>
            <person name="Thornton R."/>
            <person name="Coyle M."/>
            <person name="Francisco L."/>
            <person name="Jackson L."/>
            <person name="Javaid M."/>
            <person name="Korchina V."/>
            <person name="Kovar C."/>
            <person name="Mata R."/>
            <person name="Mathew T."/>
            <person name="Ngo R."/>
            <person name="Nguyen L."/>
            <person name="Nguyen N."/>
            <person name="Okwuonu G."/>
            <person name="Ongeri F."/>
            <person name="Pham C."/>
            <person name="Simmons D."/>
            <person name="Wilczek-Boney K."/>
            <person name="Hale W."/>
            <person name="Jakkamsetti A."/>
            <person name="Pham P."/>
            <person name="Ruth R."/>
            <person name="San Lucas F."/>
            <person name="Warren J."/>
            <person name="Zhang J."/>
            <person name="Zhao Z."/>
            <person name="Zhou C."/>
            <person name="Zhu D."/>
            <person name="Lee S."/>
            <person name="Bess C."/>
            <person name="Blankenburg K."/>
            <person name="Forbes L."/>
            <person name="Fu Q."/>
            <person name="Gubbala S."/>
            <person name="Hirani K."/>
            <person name="Jayaseelan J.C."/>
            <person name="Lara F."/>
            <person name="Munidasa M."/>
            <person name="Palculict T."/>
            <person name="Patil S."/>
            <person name="Pu L.-L."/>
            <person name="Saada N."/>
            <person name="Tang L."/>
            <person name="Weissenberger G."/>
            <person name="Zhu Y."/>
            <person name="Hemphill L."/>
            <person name="Shang Y."/>
            <person name="Youmans B."/>
            <person name="Ayvaz T."/>
            <person name="Ross M."/>
            <person name="Santibanez J."/>
            <person name="Aqrawi P."/>
            <person name="Gross S."/>
            <person name="Joshi V."/>
            <person name="Fowler G."/>
            <person name="Nazareth L."/>
            <person name="Reid J."/>
            <person name="Worley K."/>
            <person name="Petrosino J."/>
            <person name="Highlander S."/>
            <person name="Gibbs R."/>
        </authorList>
    </citation>
    <scope>NUCLEOTIDE SEQUENCE [LARGE SCALE GENOMIC DNA]</scope>
    <source>
        <strain evidence="11 12">ATCC 29427</strain>
    </source>
</reference>
<keyword evidence="12" id="KW-1185">Reference proteome</keyword>
<dbReference type="AlphaFoldDB" id="G4D2M8"/>
<evidence type="ECO:0000313" key="11">
    <source>
        <dbReference type="EMBL" id="EGY80211.1"/>
    </source>
</evidence>
<feature type="domain" description="ABC transmembrane type-1" evidence="10">
    <location>
        <begin position="23"/>
        <end position="216"/>
    </location>
</feature>
<evidence type="ECO:0000256" key="1">
    <source>
        <dbReference type="ARBA" id="ARBA00004651"/>
    </source>
</evidence>
<organism evidence="11 12">
    <name type="scientific">Peptoniphilus indolicus ATCC 29427</name>
    <dbReference type="NCBI Taxonomy" id="997350"/>
    <lineage>
        <taxon>Bacteria</taxon>
        <taxon>Bacillati</taxon>
        <taxon>Bacillota</taxon>
        <taxon>Tissierellia</taxon>
        <taxon>Tissierellales</taxon>
        <taxon>Peptoniphilaceae</taxon>
        <taxon>Peptoniphilus</taxon>
    </lineage>
</organism>
<comment type="caution">
    <text evidence="11">The sequence shown here is derived from an EMBL/GenBank/DDBJ whole genome shotgun (WGS) entry which is preliminary data.</text>
</comment>
<dbReference type="InterPro" id="IPR000515">
    <property type="entry name" value="MetI-like"/>
</dbReference>
<sequence>MNEMIQKELEFIGKFWQSYLAGTGMTLLFSILGVVFGTLLGFLISWLKLSNNKVLRTIGTTYVEVIRGTPLMVQLLIVFFGLKVYLQDTNAFFTNAIFLCTLAIVMNAGAYIAELIRGGILSVDKGQFEAGRCLGLTQRQTMRKIILPQAFKTILPALGNEFVALIKETAIVLMVGMPDIIYRANAIKASTYQPIRPMIYAAICYFIMTFTLSKAMNRIERRMAND</sequence>
<dbReference type="PANTHER" id="PTHR30614">
    <property type="entry name" value="MEMBRANE COMPONENT OF AMINO ACID ABC TRANSPORTER"/>
    <property type="match status" value="1"/>
</dbReference>
<dbReference type="InterPro" id="IPR043429">
    <property type="entry name" value="ArtM/GltK/GlnP/TcyL/YhdX-like"/>
</dbReference>
<gene>
    <name evidence="11" type="primary">glnP</name>
    <name evidence="11" type="ORF">HMPREF9129_0658</name>
</gene>
<feature type="transmembrane region" description="Helical" evidence="9">
    <location>
        <begin position="195"/>
        <end position="213"/>
    </location>
</feature>
<evidence type="ECO:0000256" key="9">
    <source>
        <dbReference type="RuleBase" id="RU363032"/>
    </source>
</evidence>
<feature type="transmembrane region" description="Helical" evidence="9">
    <location>
        <begin position="65"/>
        <end position="86"/>
    </location>
</feature>
<protein>
    <submittedName>
        <fullName evidence="11">Glutamine ABC superfamily ATP binding cassette transporter, membrane protein</fullName>
    </submittedName>
</protein>
<keyword evidence="8 9" id="KW-0472">Membrane</keyword>
<evidence type="ECO:0000256" key="4">
    <source>
        <dbReference type="ARBA" id="ARBA00022475"/>
    </source>
</evidence>
<evidence type="ECO:0000256" key="2">
    <source>
        <dbReference type="ARBA" id="ARBA00010072"/>
    </source>
</evidence>
<dbReference type="GO" id="GO:0022857">
    <property type="term" value="F:transmembrane transporter activity"/>
    <property type="evidence" value="ECO:0007669"/>
    <property type="project" value="InterPro"/>
</dbReference>
<evidence type="ECO:0000256" key="3">
    <source>
        <dbReference type="ARBA" id="ARBA00022448"/>
    </source>
</evidence>
<dbReference type="PANTHER" id="PTHR30614:SF20">
    <property type="entry name" value="GLUTAMINE TRANSPORT SYSTEM PERMEASE PROTEIN GLNP"/>
    <property type="match status" value="1"/>
</dbReference>
<dbReference type="NCBIfam" id="TIGR01726">
    <property type="entry name" value="HEQRo_perm_3TM"/>
    <property type="match status" value="1"/>
</dbReference>
<accession>G4D2M8</accession>
<keyword evidence="6" id="KW-0029">Amino-acid transport</keyword>
<dbReference type="PATRIC" id="fig|997350.3.peg.636"/>
<dbReference type="GO" id="GO:0006865">
    <property type="term" value="P:amino acid transport"/>
    <property type="evidence" value="ECO:0007669"/>
    <property type="project" value="UniProtKB-KW"/>
</dbReference>
<dbReference type="InterPro" id="IPR010065">
    <property type="entry name" value="AA_ABC_transptr_permease_3TM"/>
</dbReference>
<evidence type="ECO:0000256" key="6">
    <source>
        <dbReference type="ARBA" id="ARBA00022970"/>
    </source>
</evidence>
<name>G4D2M8_9FIRM</name>
<keyword evidence="5 9" id="KW-0812">Transmembrane</keyword>
<evidence type="ECO:0000313" key="12">
    <source>
        <dbReference type="Proteomes" id="UP000003422"/>
    </source>
</evidence>
<dbReference type="PROSITE" id="PS50928">
    <property type="entry name" value="ABC_TM1"/>
    <property type="match status" value="1"/>
</dbReference>
<dbReference type="SUPFAM" id="SSF161098">
    <property type="entry name" value="MetI-like"/>
    <property type="match status" value="1"/>
</dbReference>
<keyword evidence="7 9" id="KW-1133">Transmembrane helix</keyword>
<comment type="subcellular location">
    <subcellularLocation>
        <location evidence="1 9">Cell membrane</location>
        <topology evidence="1 9">Multi-pass membrane protein</topology>
    </subcellularLocation>
</comment>
<dbReference type="FunFam" id="1.10.3720.10:FF:000033">
    <property type="entry name" value="Polar amino acid ABC transporter permease"/>
    <property type="match status" value="1"/>
</dbReference>
<dbReference type="HOGENOM" id="CLU_019602_1_1_9"/>
<keyword evidence="4" id="KW-1003">Cell membrane</keyword>
<dbReference type="STRING" id="997350.HMPREF9129_0658"/>
<proteinExistence type="inferred from homology"/>
<comment type="similarity">
    <text evidence="2">Belongs to the binding-protein-dependent transport system permease family. HisMQ subfamily.</text>
</comment>
<dbReference type="GO" id="GO:0043190">
    <property type="term" value="C:ATP-binding cassette (ABC) transporter complex"/>
    <property type="evidence" value="ECO:0007669"/>
    <property type="project" value="InterPro"/>
</dbReference>
<dbReference type="EMBL" id="AGBB01000059">
    <property type="protein sequence ID" value="EGY80211.1"/>
    <property type="molecule type" value="Genomic_DNA"/>
</dbReference>
<dbReference type="CDD" id="cd06261">
    <property type="entry name" value="TM_PBP2"/>
    <property type="match status" value="1"/>
</dbReference>
<evidence type="ECO:0000259" key="10">
    <source>
        <dbReference type="PROSITE" id="PS50928"/>
    </source>
</evidence>
<keyword evidence="3 9" id="KW-0813">Transport</keyword>
<dbReference type="eggNOG" id="COG0765">
    <property type="taxonomic scope" value="Bacteria"/>
</dbReference>
<dbReference type="Proteomes" id="UP000003422">
    <property type="component" value="Unassembled WGS sequence"/>
</dbReference>